<organism evidence="7 8">
    <name type="scientific">Laceyella sediminis</name>
    <dbReference type="NCBI Taxonomy" id="573074"/>
    <lineage>
        <taxon>Bacteria</taxon>
        <taxon>Bacillati</taxon>
        <taxon>Bacillota</taxon>
        <taxon>Bacilli</taxon>
        <taxon>Bacillales</taxon>
        <taxon>Thermoactinomycetaceae</taxon>
        <taxon>Laceyella</taxon>
    </lineage>
</organism>
<proteinExistence type="inferred from homology"/>
<keyword evidence="8" id="KW-1185">Reference proteome</keyword>
<comment type="catalytic activity">
    <reaction evidence="5">
        <text>GTP + H2O = GDP + phosphate + H(+)</text>
        <dbReference type="Rhea" id="RHEA:19669"/>
        <dbReference type="ChEBI" id="CHEBI:15377"/>
        <dbReference type="ChEBI" id="CHEBI:15378"/>
        <dbReference type="ChEBI" id="CHEBI:37565"/>
        <dbReference type="ChEBI" id="CHEBI:43474"/>
        <dbReference type="ChEBI" id="CHEBI:58189"/>
    </reaction>
    <physiologicalReaction direction="left-to-right" evidence="5">
        <dbReference type="Rhea" id="RHEA:19670"/>
    </physiologicalReaction>
</comment>
<dbReference type="SMART" id="SM00833">
    <property type="entry name" value="CobW_C"/>
    <property type="match status" value="1"/>
</dbReference>
<dbReference type="PANTHER" id="PTHR13748">
    <property type="entry name" value="COBW-RELATED"/>
    <property type="match status" value="1"/>
</dbReference>
<feature type="domain" description="CobW C-terminal" evidence="6">
    <location>
        <begin position="225"/>
        <end position="310"/>
    </location>
</feature>
<dbReference type="InterPro" id="IPR027417">
    <property type="entry name" value="P-loop_NTPase"/>
</dbReference>
<dbReference type="RefSeq" id="WP_106343169.1">
    <property type="nucleotide sequence ID" value="NZ_PVTZ01000015.1"/>
</dbReference>
<dbReference type="Proteomes" id="UP000238836">
    <property type="component" value="Unassembled WGS sequence"/>
</dbReference>
<evidence type="ECO:0000259" key="6">
    <source>
        <dbReference type="SMART" id="SM00833"/>
    </source>
</evidence>
<evidence type="ECO:0000256" key="5">
    <source>
        <dbReference type="ARBA" id="ARBA00049117"/>
    </source>
</evidence>
<evidence type="ECO:0000256" key="3">
    <source>
        <dbReference type="ARBA" id="ARBA00023186"/>
    </source>
</evidence>
<dbReference type="SUPFAM" id="SSF90002">
    <property type="entry name" value="Hypothetical protein YjiA, C-terminal domain"/>
    <property type="match status" value="1"/>
</dbReference>
<comment type="caution">
    <text evidence="7">The sequence shown here is derived from an EMBL/GenBank/DDBJ whole genome shotgun (WGS) entry which is preliminary data.</text>
</comment>
<dbReference type="InterPro" id="IPR003495">
    <property type="entry name" value="CobW/HypB/UreG_nucleotide-bd"/>
</dbReference>
<dbReference type="SUPFAM" id="SSF52540">
    <property type="entry name" value="P-loop containing nucleoside triphosphate hydrolases"/>
    <property type="match status" value="1"/>
</dbReference>
<dbReference type="EMBL" id="PVTZ01000015">
    <property type="protein sequence ID" value="PRZ12239.1"/>
    <property type="molecule type" value="Genomic_DNA"/>
</dbReference>
<dbReference type="InterPro" id="IPR036627">
    <property type="entry name" value="CobW-likC_sf"/>
</dbReference>
<dbReference type="Gene3D" id="3.40.50.300">
    <property type="entry name" value="P-loop containing nucleotide triphosphate hydrolases"/>
    <property type="match status" value="1"/>
</dbReference>
<dbReference type="InterPro" id="IPR051316">
    <property type="entry name" value="Zinc-reg_GTPase_activator"/>
</dbReference>
<protein>
    <submittedName>
        <fullName evidence="7">G3E family GTPase</fullName>
    </submittedName>
</protein>
<keyword evidence="2" id="KW-0378">Hydrolase</keyword>
<dbReference type="Gene3D" id="3.30.1220.10">
    <property type="entry name" value="CobW-like, C-terminal domain"/>
    <property type="match status" value="1"/>
</dbReference>
<dbReference type="Pfam" id="PF07683">
    <property type="entry name" value="CobW_C"/>
    <property type="match status" value="1"/>
</dbReference>
<evidence type="ECO:0000256" key="4">
    <source>
        <dbReference type="ARBA" id="ARBA00034320"/>
    </source>
</evidence>
<evidence type="ECO:0000313" key="7">
    <source>
        <dbReference type="EMBL" id="PRZ12239.1"/>
    </source>
</evidence>
<comment type="similarity">
    <text evidence="4">Belongs to the SIMIBI class G3E GTPase family. ZNG1 subfamily.</text>
</comment>
<reference evidence="7 8" key="1">
    <citation type="submission" date="2018-03" db="EMBL/GenBank/DDBJ databases">
        <title>Genomic Encyclopedia of Archaeal and Bacterial Type Strains, Phase II (KMG-II): from individual species to whole genera.</title>
        <authorList>
            <person name="Goeker M."/>
        </authorList>
    </citation>
    <scope>NUCLEOTIDE SEQUENCE [LARGE SCALE GENOMIC DNA]</scope>
    <source>
        <strain evidence="7 8">RHA1</strain>
    </source>
</reference>
<name>A0ABX5EKA9_9BACL</name>
<evidence type="ECO:0000256" key="2">
    <source>
        <dbReference type="ARBA" id="ARBA00022801"/>
    </source>
</evidence>
<evidence type="ECO:0000256" key="1">
    <source>
        <dbReference type="ARBA" id="ARBA00022741"/>
    </source>
</evidence>
<dbReference type="PANTHER" id="PTHR13748:SF62">
    <property type="entry name" value="COBW DOMAIN-CONTAINING PROTEIN"/>
    <property type="match status" value="1"/>
</dbReference>
<sequence>MTTKPVEIYILSGFLGSGKTTLLTQLLAWEKERGRQVAVLMNEIGNISVDSRLLPQDTPLKELLNGCICCTIQAQLSHQLLSLCQQHAPDAIYIEATGAAHPIEVLDACITPLMAKQLKTCKIVTTLDLPRWRDRDRLSVRVRRLMEEQVRFTDFLIINKASDVTESERERLTTDLTRINSTAPQIVTDFARFDLPLLYDAVGTHTSFYRTETHQPAHAAEHLRVRAFSYTCDKPIDRNMFEAWLRTTPDTLYRAKGYLRFHDQPQQTMLFQYAYGMPMFTEEPFPYPSTVVFIGEDLPETELKAQLAKL</sequence>
<dbReference type="InterPro" id="IPR011629">
    <property type="entry name" value="CobW-like_C"/>
</dbReference>
<evidence type="ECO:0000313" key="8">
    <source>
        <dbReference type="Proteomes" id="UP000238836"/>
    </source>
</evidence>
<gene>
    <name evidence="7" type="ORF">CLV36_1153</name>
</gene>
<dbReference type="Pfam" id="PF02492">
    <property type="entry name" value="cobW"/>
    <property type="match status" value="1"/>
</dbReference>
<keyword evidence="3" id="KW-0143">Chaperone</keyword>
<dbReference type="CDD" id="cd03112">
    <property type="entry name" value="CobW-like"/>
    <property type="match status" value="1"/>
</dbReference>
<accession>A0ABX5EKA9</accession>
<keyword evidence="1" id="KW-0547">Nucleotide-binding</keyword>